<organism evidence="6 7">
    <name type="scientific">Methanoregula boonei (strain DSM 21154 / JCM 14090 / 6A8)</name>
    <dbReference type="NCBI Taxonomy" id="456442"/>
    <lineage>
        <taxon>Archaea</taxon>
        <taxon>Methanobacteriati</taxon>
        <taxon>Methanobacteriota</taxon>
        <taxon>Stenosarchaea group</taxon>
        <taxon>Methanomicrobia</taxon>
        <taxon>Methanomicrobiales</taxon>
        <taxon>Methanoregulaceae</taxon>
        <taxon>Methanoregula</taxon>
    </lineage>
</organism>
<dbReference type="STRING" id="456442.Mboo_0627"/>
<evidence type="ECO:0000256" key="2">
    <source>
        <dbReference type="ARBA" id="ARBA00022723"/>
    </source>
</evidence>
<dbReference type="InterPro" id="IPR015517">
    <property type="entry name" value="dCMP_deaminase-rel"/>
</dbReference>
<protein>
    <submittedName>
        <fullName evidence="6">CMP/dCMP deaminase, zinc-binding</fullName>
    </submittedName>
</protein>
<dbReference type="KEGG" id="mbn:Mboo_0627"/>
<dbReference type="InterPro" id="IPR016192">
    <property type="entry name" value="APOBEC/CMP_deaminase_Zn-bd"/>
</dbReference>
<keyword evidence="2" id="KW-0479">Metal-binding</keyword>
<dbReference type="InterPro" id="IPR002125">
    <property type="entry name" value="CMP_dCMP_dom"/>
</dbReference>
<dbReference type="RefSeq" id="WP_012106166.1">
    <property type="nucleotide sequence ID" value="NC_009712.1"/>
</dbReference>
<comment type="similarity">
    <text evidence="1">Belongs to the cytidine and deoxycytidylate deaminase family.</text>
</comment>
<gene>
    <name evidence="6" type="ordered locus">Mboo_0627</name>
</gene>
<dbReference type="GO" id="GO:0004132">
    <property type="term" value="F:dCMP deaminase activity"/>
    <property type="evidence" value="ECO:0007669"/>
    <property type="project" value="InterPro"/>
</dbReference>
<dbReference type="PIRSF" id="PIRSF006019">
    <property type="entry name" value="dCMP_deaminase"/>
    <property type="match status" value="1"/>
</dbReference>
<keyword evidence="4" id="KW-0862">Zinc</keyword>
<dbReference type="PROSITE" id="PS00903">
    <property type="entry name" value="CYT_DCMP_DEAMINASES_1"/>
    <property type="match status" value="1"/>
</dbReference>
<evidence type="ECO:0000256" key="4">
    <source>
        <dbReference type="ARBA" id="ARBA00022833"/>
    </source>
</evidence>
<dbReference type="Gene3D" id="3.40.140.10">
    <property type="entry name" value="Cytidine Deaminase, domain 2"/>
    <property type="match status" value="1"/>
</dbReference>
<dbReference type="OrthoDB" id="7284at2157"/>
<dbReference type="InterPro" id="IPR016473">
    <property type="entry name" value="dCMP_deaminase"/>
</dbReference>
<evidence type="ECO:0000256" key="1">
    <source>
        <dbReference type="ARBA" id="ARBA00006576"/>
    </source>
</evidence>
<dbReference type="Proteomes" id="UP000002408">
    <property type="component" value="Chromosome"/>
</dbReference>
<dbReference type="GeneID" id="5410192"/>
<dbReference type="SUPFAM" id="SSF53927">
    <property type="entry name" value="Cytidine deaminase-like"/>
    <property type="match status" value="1"/>
</dbReference>
<name>A7I5Y4_METB6</name>
<dbReference type="PANTHER" id="PTHR11086:SF18">
    <property type="entry name" value="DEOXYCYTIDYLATE DEAMINASE"/>
    <property type="match status" value="1"/>
</dbReference>
<accession>A7I5Y4</accession>
<dbReference type="Pfam" id="PF00383">
    <property type="entry name" value="dCMP_cyt_deam_1"/>
    <property type="match status" value="1"/>
</dbReference>
<dbReference type="eggNOG" id="arCOG01487">
    <property type="taxonomic scope" value="Archaea"/>
</dbReference>
<dbReference type="PANTHER" id="PTHR11086">
    <property type="entry name" value="DEOXYCYTIDYLATE DEAMINASE-RELATED"/>
    <property type="match status" value="1"/>
</dbReference>
<dbReference type="GO" id="GO:0006220">
    <property type="term" value="P:pyrimidine nucleotide metabolic process"/>
    <property type="evidence" value="ECO:0007669"/>
    <property type="project" value="InterPro"/>
</dbReference>
<dbReference type="GO" id="GO:0005737">
    <property type="term" value="C:cytoplasm"/>
    <property type="evidence" value="ECO:0007669"/>
    <property type="project" value="TreeGrafter"/>
</dbReference>
<dbReference type="EMBL" id="CP000780">
    <property type="protein sequence ID" value="ABS55145.1"/>
    <property type="molecule type" value="Genomic_DNA"/>
</dbReference>
<keyword evidence="3" id="KW-0378">Hydrolase</keyword>
<dbReference type="HOGENOM" id="CLU_047993_2_3_2"/>
<evidence type="ECO:0000256" key="3">
    <source>
        <dbReference type="ARBA" id="ARBA00022801"/>
    </source>
</evidence>
<dbReference type="GO" id="GO:0008270">
    <property type="term" value="F:zinc ion binding"/>
    <property type="evidence" value="ECO:0007669"/>
    <property type="project" value="InterPro"/>
</dbReference>
<proteinExistence type="inferred from homology"/>
<reference evidence="7" key="1">
    <citation type="journal article" date="2015" name="Microbiology">
        <title>Genome of Methanoregula boonei 6A8 reveals adaptations to oligotrophic peatland environments.</title>
        <authorList>
            <person name="Braeuer S."/>
            <person name="Cadillo-Quiroz H."/>
            <person name="Kyrpides N."/>
            <person name="Woyke T."/>
            <person name="Goodwin L."/>
            <person name="Detter C."/>
            <person name="Podell S."/>
            <person name="Yavitt J.B."/>
            <person name="Zinder S.H."/>
        </authorList>
    </citation>
    <scope>NUCLEOTIDE SEQUENCE [LARGE SCALE GENOMIC DNA]</scope>
    <source>
        <strain evidence="7">DSM 21154 / JCM 14090 / 6A8</strain>
    </source>
</reference>
<dbReference type="InterPro" id="IPR016193">
    <property type="entry name" value="Cytidine_deaminase-like"/>
</dbReference>
<sequence>MRTNRHQYFLDLAQRCANQGTCLRRNFGAIIVDEYNTIVSTGYTGAPRKQMDCTELNRCWRKDHNIPSGSNYERCRSVHAEMNAMLQAGKLARGCTLYLAGFDVSTGELTQIWPCFLCSKMIVNSGITNVIMRTTPDEFKEMDPMVLYQMRSRESLGDDSPS</sequence>
<evidence type="ECO:0000313" key="6">
    <source>
        <dbReference type="EMBL" id="ABS55145.1"/>
    </source>
</evidence>
<dbReference type="AlphaFoldDB" id="A7I5Y4"/>
<evidence type="ECO:0000313" key="7">
    <source>
        <dbReference type="Proteomes" id="UP000002408"/>
    </source>
</evidence>
<keyword evidence="7" id="KW-1185">Reference proteome</keyword>
<evidence type="ECO:0000259" key="5">
    <source>
        <dbReference type="PROSITE" id="PS51747"/>
    </source>
</evidence>
<feature type="domain" description="CMP/dCMP-type deaminase" evidence="5">
    <location>
        <begin position="4"/>
        <end position="155"/>
    </location>
</feature>
<dbReference type="PROSITE" id="PS51747">
    <property type="entry name" value="CYT_DCMP_DEAMINASES_2"/>
    <property type="match status" value="1"/>
</dbReference>